<dbReference type="Proteomes" id="UP000029725">
    <property type="component" value="Unassembled WGS sequence"/>
</dbReference>
<gene>
    <name evidence="2" type="ORF">DI09_13p220</name>
</gene>
<evidence type="ECO:0000256" key="1">
    <source>
        <dbReference type="SAM" id="MobiDB-lite"/>
    </source>
</evidence>
<reference evidence="2 3" key="1">
    <citation type="submission" date="2014-04" db="EMBL/GenBank/DDBJ databases">
        <title>A new species of microsporidia sheds light on the evolution of extreme parasitism.</title>
        <authorList>
            <person name="Haag K.L."/>
            <person name="James T.Y."/>
            <person name="Larsson R."/>
            <person name="Schaer T.M."/>
            <person name="Refardt D."/>
            <person name="Pombert J.-F."/>
            <person name="Ebert D."/>
        </authorList>
    </citation>
    <scope>NUCLEOTIDE SEQUENCE [LARGE SCALE GENOMIC DNA]</scope>
    <source>
        <strain evidence="2 3">UGP3</strain>
        <tissue evidence="2">Spores</tissue>
    </source>
</reference>
<feature type="region of interest" description="Disordered" evidence="1">
    <location>
        <begin position="1"/>
        <end position="21"/>
    </location>
</feature>
<feature type="region of interest" description="Disordered" evidence="1">
    <location>
        <begin position="201"/>
        <end position="227"/>
    </location>
</feature>
<feature type="compositionally biased region" description="Polar residues" evidence="1">
    <location>
        <begin position="213"/>
        <end position="227"/>
    </location>
</feature>
<dbReference type="GeneID" id="25258379"/>
<dbReference type="EMBL" id="JMKJ01000044">
    <property type="protein sequence ID" value="KGG52733.1"/>
    <property type="molecule type" value="Genomic_DNA"/>
</dbReference>
<proteinExistence type="predicted"/>
<dbReference type="AlphaFoldDB" id="A0A098VUC7"/>
<sequence length="292" mass="32221">MVTNKSYAANREQSKCKRLKKNKKKRKLSTFIKELSICSSEKQVKVPSVEVSAPTLSEEESILSGAPSYASGEEFVGPNVRKASKMIENICIDADTSADNVEKKSLLSISKSELESRTKNNTEMNSEYYSDIQLVLKPVFLNQPRPPSPIIGPCSFVAQMMPDKSAASPTNCIEEKAERNPSLIKWHKNLVSFEPASRLATQRSALKPRKENSPSSSDNPGAESQSAKTVTIKEFVYSDDNPISINILLSSQATSKYSSLAVDEFLAEISASSDFKLSASTRRRLQITRKGK</sequence>
<evidence type="ECO:0000313" key="2">
    <source>
        <dbReference type="EMBL" id="KGG52733.1"/>
    </source>
</evidence>
<evidence type="ECO:0000313" key="3">
    <source>
        <dbReference type="Proteomes" id="UP000029725"/>
    </source>
</evidence>
<keyword evidence="3" id="KW-1185">Reference proteome</keyword>
<accession>A0A098VUC7</accession>
<organism evidence="2 3">
    <name type="scientific">Mitosporidium daphniae</name>
    <dbReference type="NCBI Taxonomy" id="1485682"/>
    <lineage>
        <taxon>Eukaryota</taxon>
        <taxon>Fungi</taxon>
        <taxon>Fungi incertae sedis</taxon>
        <taxon>Microsporidia</taxon>
        <taxon>Mitosporidium</taxon>
    </lineage>
</organism>
<dbReference type="HOGENOM" id="CLU_953422_0_0_1"/>
<dbReference type="RefSeq" id="XP_013239160.1">
    <property type="nucleotide sequence ID" value="XM_013383706.1"/>
</dbReference>
<comment type="caution">
    <text evidence="2">The sequence shown here is derived from an EMBL/GenBank/DDBJ whole genome shotgun (WGS) entry which is preliminary data.</text>
</comment>
<dbReference type="VEuPathDB" id="MicrosporidiaDB:DI09_13p220"/>
<protein>
    <submittedName>
        <fullName evidence="2">Uncharacterized protein</fullName>
    </submittedName>
</protein>
<name>A0A098VUC7_9MICR</name>